<dbReference type="PROSITE" id="PS50097">
    <property type="entry name" value="BTB"/>
    <property type="match status" value="1"/>
</dbReference>
<dbReference type="InterPro" id="IPR011333">
    <property type="entry name" value="SKP1/BTB/POZ_sf"/>
</dbReference>
<dbReference type="Pfam" id="PF00651">
    <property type="entry name" value="BTB"/>
    <property type="match status" value="1"/>
</dbReference>
<dbReference type="AlphaFoldDB" id="A0A336MFE2"/>
<evidence type="ECO:0000259" key="1">
    <source>
        <dbReference type="PROSITE" id="PS50097"/>
    </source>
</evidence>
<dbReference type="EMBL" id="UFQT01000849">
    <property type="protein sequence ID" value="SSX27639.1"/>
    <property type="molecule type" value="Genomic_DNA"/>
</dbReference>
<dbReference type="InterPro" id="IPR000210">
    <property type="entry name" value="BTB/POZ_dom"/>
</dbReference>
<reference evidence="2" key="1">
    <citation type="submission" date="2018-07" db="EMBL/GenBank/DDBJ databases">
        <authorList>
            <person name="Quirk P.G."/>
            <person name="Krulwich T.A."/>
        </authorList>
    </citation>
    <scope>NUCLEOTIDE SEQUENCE</scope>
</reference>
<evidence type="ECO:0000313" key="2">
    <source>
        <dbReference type="EMBL" id="SSX27639.1"/>
    </source>
</evidence>
<sequence length="193" mass="22226">MNQKLDLDFYGENCKNIVKLFLEQKKTECDVCLMGCDGTIIKSHKIILSACSSYFNCVLSKFQNNQEKDLVLLMPAYTEKEIRGVLNFIYNGKLPENDKDDRPSYDRLISIANELKVVGMAQSIELLSKLIPKMLDVKEFEKQLMEKESDKSSSIEISKYDEANRKAAKVLKSTKDFPGWMMRFKSQLTIIKN</sequence>
<proteinExistence type="predicted"/>
<organism evidence="2">
    <name type="scientific">Culicoides sonorensis</name>
    <name type="common">Biting midge</name>
    <dbReference type="NCBI Taxonomy" id="179676"/>
    <lineage>
        <taxon>Eukaryota</taxon>
        <taxon>Metazoa</taxon>
        <taxon>Ecdysozoa</taxon>
        <taxon>Arthropoda</taxon>
        <taxon>Hexapoda</taxon>
        <taxon>Insecta</taxon>
        <taxon>Pterygota</taxon>
        <taxon>Neoptera</taxon>
        <taxon>Endopterygota</taxon>
        <taxon>Diptera</taxon>
        <taxon>Nematocera</taxon>
        <taxon>Chironomoidea</taxon>
        <taxon>Ceratopogonidae</taxon>
        <taxon>Ceratopogoninae</taxon>
        <taxon>Culicoides</taxon>
        <taxon>Monoculicoides</taxon>
    </lineage>
</organism>
<protein>
    <submittedName>
        <fullName evidence="2">CSON014701 protein</fullName>
    </submittedName>
</protein>
<dbReference type="SUPFAM" id="SSF54695">
    <property type="entry name" value="POZ domain"/>
    <property type="match status" value="1"/>
</dbReference>
<feature type="domain" description="BTB" evidence="1">
    <location>
        <begin position="29"/>
        <end position="98"/>
    </location>
</feature>
<dbReference type="VEuPathDB" id="VectorBase:CSON014701"/>
<name>A0A336MFE2_CULSO</name>
<accession>A0A336MFE2</accession>
<gene>
    <name evidence="2" type="primary">CSON014701</name>
</gene>
<dbReference type="SMART" id="SM00225">
    <property type="entry name" value="BTB"/>
    <property type="match status" value="1"/>
</dbReference>
<dbReference type="Gene3D" id="3.30.710.10">
    <property type="entry name" value="Potassium Channel Kv1.1, Chain A"/>
    <property type="match status" value="1"/>
</dbReference>